<organism evidence="2 3">
    <name type="scientific">Linnemannia gamsii</name>
    <dbReference type="NCBI Taxonomy" id="64522"/>
    <lineage>
        <taxon>Eukaryota</taxon>
        <taxon>Fungi</taxon>
        <taxon>Fungi incertae sedis</taxon>
        <taxon>Mucoromycota</taxon>
        <taxon>Mortierellomycotina</taxon>
        <taxon>Mortierellomycetes</taxon>
        <taxon>Mortierellales</taxon>
        <taxon>Mortierellaceae</taxon>
        <taxon>Linnemannia</taxon>
    </lineage>
</organism>
<feature type="compositionally biased region" description="Acidic residues" evidence="1">
    <location>
        <begin position="1250"/>
        <end position="1259"/>
    </location>
</feature>
<protein>
    <submittedName>
        <fullName evidence="2">Uncharacterized protein</fullName>
    </submittedName>
</protein>
<feature type="compositionally biased region" description="Low complexity" evidence="1">
    <location>
        <begin position="113"/>
        <end position="129"/>
    </location>
</feature>
<feature type="region of interest" description="Disordered" evidence="1">
    <location>
        <begin position="1988"/>
        <end position="2022"/>
    </location>
</feature>
<name>A0ABQ7K032_9FUNG</name>
<reference evidence="2 3" key="1">
    <citation type="journal article" date="2020" name="Fungal Divers.">
        <title>Resolving the Mortierellaceae phylogeny through synthesis of multi-gene phylogenetics and phylogenomics.</title>
        <authorList>
            <person name="Vandepol N."/>
            <person name="Liber J."/>
            <person name="Desiro A."/>
            <person name="Na H."/>
            <person name="Kennedy M."/>
            <person name="Barry K."/>
            <person name="Grigoriev I.V."/>
            <person name="Miller A.N."/>
            <person name="O'Donnell K."/>
            <person name="Stajich J.E."/>
            <person name="Bonito G."/>
        </authorList>
    </citation>
    <scope>NUCLEOTIDE SEQUENCE [LARGE SCALE GENOMIC DNA]</scope>
    <source>
        <strain evidence="2 3">AD045</strain>
    </source>
</reference>
<feature type="region of interest" description="Disordered" evidence="1">
    <location>
        <begin position="20"/>
        <end position="73"/>
    </location>
</feature>
<feature type="compositionally biased region" description="Basic and acidic residues" evidence="1">
    <location>
        <begin position="44"/>
        <end position="54"/>
    </location>
</feature>
<feature type="compositionally biased region" description="Polar residues" evidence="1">
    <location>
        <begin position="2010"/>
        <end position="2022"/>
    </location>
</feature>
<feature type="compositionally biased region" description="Polar residues" evidence="1">
    <location>
        <begin position="1275"/>
        <end position="1285"/>
    </location>
</feature>
<comment type="caution">
    <text evidence="2">The sequence shown here is derived from an EMBL/GenBank/DDBJ whole genome shotgun (WGS) entry which is preliminary data.</text>
</comment>
<evidence type="ECO:0000256" key="1">
    <source>
        <dbReference type="SAM" id="MobiDB-lite"/>
    </source>
</evidence>
<feature type="region of interest" description="Disordered" evidence="1">
    <location>
        <begin position="93"/>
        <end position="132"/>
    </location>
</feature>
<dbReference type="EMBL" id="JAAAIM010000390">
    <property type="protein sequence ID" value="KAG0288727.1"/>
    <property type="molecule type" value="Genomic_DNA"/>
</dbReference>
<proteinExistence type="predicted"/>
<feature type="region of interest" description="Disordered" evidence="1">
    <location>
        <begin position="1250"/>
        <end position="1304"/>
    </location>
</feature>
<keyword evidence="3" id="KW-1185">Reference proteome</keyword>
<feature type="compositionally biased region" description="Low complexity" evidence="1">
    <location>
        <begin position="1989"/>
        <end position="2000"/>
    </location>
</feature>
<evidence type="ECO:0000313" key="3">
    <source>
        <dbReference type="Proteomes" id="UP001194696"/>
    </source>
</evidence>
<sequence length="2227" mass="249341">MNKSSRIQDVITETALRVAGKAPGLYANSQDENDMNDDSNCTSEEEKPIVRVEEQQQEDNGAVEPESALLQDTCQPVDTPALDIRAAIASDERDLQTREEEEEPEEFSEKEFSSSSQQLSSSLETDSQLGSPRSVEVIDYASQEKLLNIRVLVKHRVQDILKSRVSLQDCGLSKFFFFLPILEDATTPTEPAASAPSQPTYTTTTKVVDQGLHGNTKYQLYFICDCGDIPGFENIWHAHWRVNDSEKVASLSSDENFSQDQLEELIPLVGDYMMGVLEMLMHGVYVDKAPQAATRRISLAIEYLQSKGIRSCEDIMSEVSLDTGSVVNDVKLDRLIPIAPLDNNSRTEVQNCIFSLRTRKHPRYYLCRVSMGDVRRLCQFHLFSMLPQNVLTEAQRFSVDPSSTASNYDYRRGVFSSRITSMRRAREFFQLAAQMPSIPTFRVSLEWGLSAEDEQEVADAIGGLTAVVVQLTVPTGTGAQRGAVSGCADGFELLIFAALRNSKVEDFAIFKRSLDTGRDYPEFLGRRLYDHSSTKLRSDTLAVVSRGMKDCRMRVALRARNARQAIASVRRAARGLHNLSELHLQVPGEADLTINLAGSHIEDTDYTSGELLPFFMKRHGCDGLSCLSPKVLDTAVSQLGCLTEAKMGISLEEDRSKVRDLIKLNEGLRSLEMKYRSDEDPSNIFEAFKALLFKHPRIESFKVVKHQIFYQREDSIFHWRNLREPTKMRVEISCYGGDNIHSMFQRYTLAIERLWVAELRLDEAAVLEKSLRSRKGPLALKCITIVDVHLMEPSVRNILQRIILRRDIEKVIVRGKLDPDDNGCDNGQAGDYLDNTSDVACATLRHVRDQNTPAVEVWADFLIAIRSKITELDVRNDPKSRVLKALESQMDDSLDMPRLRSLALSSDMVTSLFSDRWLEALLRSKQELSKLKVPPDNECTSPSTPITTAVNPAKIGRTKETMMPAPTNHAQASQAITELYLHGVKLSDGEWTRLLGYLDFSQLVKFEVLQRTNVPMVVDQHASETYFQTFRAPDEKEPVQIPVVIHPTLNQLYVLWSDISDCFPKATRVQFKDIYVPKLKDTRLYRAKPHGIRYHPGIVLDVVYGERASKKPIKSRSSVVGQEAVVSMPTHTKADGRNEDCTDGDRERLDRNEINGTVALLGSGDELSIGGDDVPGIGDSIGQGYTAIGPSFDTAEQDNGSASGVMAEGNEDINITCRNDVVRMPEAEAEVPAVAGTEVKRMVAIKTDMETEAEEEGEEAAQAASTQAGNHPATIPQTIPNQRTSGPAHPLPTPPNKGDILEPATTPDSTTLEVHTASVNQESHLRISELVANRVKDILDVRYSWWNSYPKFFCFLPVLTRGASTATRPGDTDDKIYNGTKFQVSYLCDCSDITVKEDECSSHWVFDKHLAIVAQEQLMTIIPVIGQFVVAMLEMMKYGVRLGDIVKVSPETNPDIRRRLSLAIRFFEAKGFQSCENYVRDVLAGSSTDMLSSVTPITQDQVYEVWRIAKRKRWMPLNMTPQRIAEGDVRWTCLQHRFHTLRVESRGALNDYLTDELSRGTTFRFEEGAVGFSITSLQRARDVFLQLSEMLPMLSILRLTLQWELTPDHERVLAEAIGQLSAAAVDITAQTNAVQGRSDPELGYGCVSLITAALRNPKLEAFVLRSPPPDNGRKNCIIDEQANIVGSFACFPSGAIATMSRRRGDDSRMKVTLRVGNEAIAVKAVRRMAQGFHNLSQLEFTRDGFDKEFAIKFAAPGSGKPGSDVNDTDYNSGDIAAFFKSRQWCDEIQCVFDVISDDLYLHLRCLTELTMIFTLGLDRATVRELIKMNKGLRTLVLCDVMHDDPSQIFETFKSLLSNHPSMKTFKVQQVHDGRPPSVFTWTNPSEPAKMTVEISCLGHDKVQAMFQRYAPLIESLQIQQLLRDDTAVLEKSFRLKKGPMALRRFTILWADNMEESVLNDLKTIILRRDVDEIRIQSATIPLIPSILQGSGSRGSSSNARKGSRFGEGNKSVSKANGRSGNSALADSDSVLADFVFAVRSKVTSLALYDGNQCKLFESLGLREKESLDMPRLRSIEFTRDWDTTLFGCTWFERLLQSKRPTHLDPSSGAIPGAESALQLSRFARAETITSFNVSHVVILREEWDRLLRYLDFSQLECFTVFQQNDVEMLTLLKLVDTIPADCGRITKLNIFDGQISGDRDSDALSEKFKCKTIGSTVKMTIRGQKFH</sequence>
<gene>
    <name evidence="2" type="ORF">BGZ96_007527</name>
</gene>
<feature type="compositionally biased region" description="Low complexity" evidence="1">
    <location>
        <begin position="1260"/>
        <end position="1269"/>
    </location>
</feature>
<dbReference type="Proteomes" id="UP001194696">
    <property type="component" value="Unassembled WGS sequence"/>
</dbReference>
<accession>A0ABQ7K032</accession>
<evidence type="ECO:0000313" key="2">
    <source>
        <dbReference type="EMBL" id="KAG0288727.1"/>
    </source>
</evidence>